<comment type="catalytic activity">
    <reaction evidence="8">
        <text>L-seryl-[protein] + ATP = O-phospho-L-seryl-[protein] + ADP + H(+)</text>
        <dbReference type="Rhea" id="RHEA:17989"/>
        <dbReference type="Rhea" id="RHEA-COMP:9863"/>
        <dbReference type="Rhea" id="RHEA-COMP:11604"/>
        <dbReference type="ChEBI" id="CHEBI:15378"/>
        <dbReference type="ChEBI" id="CHEBI:29999"/>
        <dbReference type="ChEBI" id="CHEBI:30616"/>
        <dbReference type="ChEBI" id="CHEBI:83421"/>
        <dbReference type="ChEBI" id="CHEBI:456216"/>
        <dbReference type="EC" id="2.7.11.1"/>
    </reaction>
</comment>
<keyword evidence="14" id="KW-1185">Reference proteome</keyword>
<keyword evidence="6 9" id="KW-0067">ATP-binding</keyword>
<evidence type="ECO:0000256" key="11">
    <source>
        <dbReference type="SAM" id="MobiDB-lite"/>
    </source>
</evidence>
<dbReference type="PROSITE" id="PS00107">
    <property type="entry name" value="PROTEIN_KINASE_ATP"/>
    <property type="match status" value="1"/>
</dbReference>
<dbReference type="InterPro" id="IPR017441">
    <property type="entry name" value="Protein_kinase_ATP_BS"/>
</dbReference>
<proteinExistence type="predicted"/>
<evidence type="ECO:0000256" key="10">
    <source>
        <dbReference type="SAM" id="Coils"/>
    </source>
</evidence>
<accession>A0AA38FTM2</accession>
<dbReference type="PROSITE" id="PS50011">
    <property type="entry name" value="PROTEIN_KINASE_DOM"/>
    <property type="match status" value="1"/>
</dbReference>
<evidence type="ECO:0000256" key="8">
    <source>
        <dbReference type="ARBA" id="ARBA00048679"/>
    </source>
</evidence>
<keyword evidence="10" id="KW-0175">Coiled coil</keyword>
<evidence type="ECO:0000256" key="5">
    <source>
        <dbReference type="ARBA" id="ARBA00022777"/>
    </source>
</evidence>
<dbReference type="PANTHER" id="PTHR22983">
    <property type="entry name" value="PROTEIN KINASE RELATED"/>
    <property type="match status" value="1"/>
</dbReference>
<evidence type="ECO:0000256" key="9">
    <source>
        <dbReference type="PROSITE-ProRule" id="PRU10141"/>
    </source>
</evidence>
<dbReference type="Gene3D" id="1.10.510.10">
    <property type="entry name" value="Transferase(Phosphotransferase) domain 1"/>
    <property type="match status" value="1"/>
</dbReference>
<dbReference type="InterPro" id="IPR000719">
    <property type="entry name" value="Prot_kinase_dom"/>
</dbReference>
<feature type="region of interest" description="Disordered" evidence="11">
    <location>
        <begin position="1"/>
        <end position="91"/>
    </location>
</feature>
<reference evidence="13 14" key="1">
    <citation type="journal article" date="2021" name="Nat. Plants">
        <title>The Taxus genome provides insights into paclitaxel biosynthesis.</title>
        <authorList>
            <person name="Xiong X."/>
            <person name="Gou J."/>
            <person name="Liao Q."/>
            <person name="Li Y."/>
            <person name="Zhou Q."/>
            <person name="Bi G."/>
            <person name="Li C."/>
            <person name="Du R."/>
            <person name="Wang X."/>
            <person name="Sun T."/>
            <person name="Guo L."/>
            <person name="Liang H."/>
            <person name="Lu P."/>
            <person name="Wu Y."/>
            <person name="Zhang Z."/>
            <person name="Ro D.K."/>
            <person name="Shang Y."/>
            <person name="Huang S."/>
            <person name="Yan J."/>
        </authorList>
    </citation>
    <scope>NUCLEOTIDE SEQUENCE [LARGE SCALE GENOMIC DNA]</scope>
    <source>
        <strain evidence="13">Ta-2019</strain>
    </source>
</reference>
<dbReference type="InterPro" id="IPR011009">
    <property type="entry name" value="Kinase-like_dom_sf"/>
</dbReference>
<name>A0AA38FTM2_TAXCH</name>
<protein>
    <recommendedName>
        <fullName evidence="1">non-specific serine/threonine protein kinase</fullName>
        <ecNumber evidence="1">2.7.11.1</ecNumber>
    </recommendedName>
</protein>
<feature type="compositionally biased region" description="Pro residues" evidence="11">
    <location>
        <begin position="79"/>
        <end position="88"/>
    </location>
</feature>
<dbReference type="EC" id="2.7.11.1" evidence="1"/>
<dbReference type="SUPFAM" id="SSF56112">
    <property type="entry name" value="Protein kinase-like (PK-like)"/>
    <property type="match status" value="1"/>
</dbReference>
<feature type="binding site" evidence="9">
    <location>
        <position position="489"/>
    </location>
    <ligand>
        <name>ATP</name>
        <dbReference type="ChEBI" id="CHEBI:30616"/>
    </ligand>
</feature>
<keyword evidence="4 9" id="KW-0547">Nucleotide-binding</keyword>
<gene>
    <name evidence="13" type="ORF">KI387_037946</name>
</gene>
<organism evidence="13 14">
    <name type="scientific">Taxus chinensis</name>
    <name type="common">Chinese yew</name>
    <name type="synonym">Taxus wallichiana var. chinensis</name>
    <dbReference type="NCBI Taxonomy" id="29808"/>
    <lineage>
        <taxon>Eukaryota</taxon>
        <taxon>Viridiplantae</taxon>
        <taxon>Streptophyta</taxon>
        <taxon>Embryophyta</taxon>
        <taxon>Tracheophyta</taxon>
        <taxon>Spermatophyta</taxon>
        <taxon>Pinopsida</taxon>
        <taxon>Pinidae</taxon>
        <taxon>Conifers II</taxon>
        <taxon>Cupressales</taxon>
        <taxon>Taxaceae</taxon>
        <taxon>Taxus</taxon>
    </lineage>
</organism>
<feature type="non-terminal residue" evidence="13">
    <location>
        <position position="592"/>
    </location>
</feature>
<comment type="catalytic activity">
    <reaction evidence="7">
        <text>L-threonyl-[protein] + ATP = O-phospho-L-threonyl-[protein] + ADP + H(+)</text>
        <dbReference type="Rhea" id="RHEA:46608"/>
        <dbReference type="Rhea" id="RHEA-COMP:11060"/>
        <dbReference type="Rhea" id="RHEA-COMP:11605"/>
        <dbReference type="ChEBI" id="CHEBI:15378"/>
        <dbReference type="ChEBI" id="CHEBI:30013"/>
        <dbReference type="ChEBI" id="CHEBI:30616"/>
        <dbReference type="ChEBI" id="CHEBI:61977"/>
        <dbReference type="ChEBI" id="CHEBI:456216"/>
        <dbReference type="EC" id="2.7.11.1"/>
    </reaction>
</comment>
<evidence type="ECO:0000256" key="7">
    <source>
        <dbReference type="ARBA" id="ARBA00047899"/>
    </source>
</evidence>
<dbReference type="EMBL" id="JAHRHJ020000007">
    <property type="protein sequence ID" value="KAH9310035.1"/>
    <property type="molecule type" value="Genomic_DNA"/>
</dbReference>
<dbReference type="GO" id="GO:0005737">
    <property type="term" value="C:cytoplasm"/>
    <property type="evidence" value="ECO:0007669"/>
    <property type="project" value="TreeGrafter"/>
</dbReference>
<evidence type="ECO:0000256" key="3">
    <source>
        <dbReference type="ARBA" id="ARBA00022679"/>
    </source>
</evidence>
<feature type="compositionally biased region" description="Polar residues" evidence="11">
    <location>
        <begin position="60"/>
        <end position="76"/>
    </location>
</feature>
<dbReference type="Pfam" id="PF00069">
    <property type="entry name" value="Pkinase"/>
    <property type="match status" value="1"/>
</dbReference>
<evidence type="ECO:0000313" key="13">
    <source>
        <dbReference type="EMBL" id="KAH9310035.1"/>
    </source>
</evidence>
<evidence type="ECO:0000256" key="6">
    <source>
        <dbReference type="ARBA" id="ARBA00022840"/>
    </source>
</evidence>
<comment type="caution">
    <text evidence="13">The sequence shown here is derived from an EMBL/GenBank/DDBJ whole genome shotgun (WGS) entry which is preliminary data.</text>
</comment>
<keyword evidence="5" id="KW-0418">Kinase</keyword>
<sequence length="592" mass="67560">MSPLGNAPAKLKHLPKGKGKDKEGETSIAQEEIPKSPPSAAEEQVVSLISPEEEESVSVPTGTSTQDVATTATSEVPTIPSPAPPSPPHVAQLTTPLEAKEEKRILKEKNKHLLQAMQKMGSAPPVAATKTPEALSQEKINEYSKIGEQDQANKELQAIIGPISEELDHVRLQHKTFQKMLDCPVDDLMKFYIFGHPKAPNKVFAALDYRVDQMEFVLEKIDKIKEEALDAMHQMEQIILRMSPGFLTPSYALRKANDTIWLFKGITSQGLESEVTFDAESINNLLAYRDFVGYLMEVGNEYFKLPERLRDERETCEVIGDHTKGPAQDQLQTMVSPKFLTKIDYRLRESFPHHKTLEFGNRSVILVGDLGQLPPVMDIPLYASNSYGANLWKNFTTTISLTSVFRQQVHFPAFAYSQIKTNHPFKLKLKEPFFRSARCICELLLRHRRKMGVENYHVIELVGEGSFGKVYKGRRKYTGQTVAMKFILKHGKSEKDIENLRQEIEILRQLKHENIIEMLDAFESPQEFCVVTEFAQGELFEILEDDKCLPEAQVQAIAKQLVRALYYLHSHRIIHRDMKPQKYSYWSWRYCQ</sequence>
<dbReference type="PANTHER" id="PTHR22983:SF6">
    <property type="entry name" value="SERINE_THREONINE-PROTEIN KINASE 36"/>
    <property type="match status" value="1"/>
</dbReference>
<evidence type="ECO:0000259" key="12">
    <source>
        <dbReference type="PROSITE" id="PS50011"/>
    </source>
</evidence>
<keyword evidence="2" id="KW-0723">Serine/threonine-protein kinase</keyword>
<feature type="domain" description="Protein kinase" evidence="12">
    <location>
        <begin position="456"/>
        <end position="592"/>
    </location>
</feature>
<dbReference type="GO" id="GO:0005524">
    <property type="term" value="F:ATP binding"/>
    <property type="evidence" value="ECO:0007669"/>
    <property type="project" value="UniProtKB-UniRule"/>
</dbReference>
<evidence type="ECO:0000256" key="2">
    <source>
        <dbReference type="ARBA" id="ARBA00022527"/>
    </source>
</evidence>
<dbReference type="FunFam" id="3.30.200.20:FF:000042">
    <property type="entry name" value="Aurora kinase A"/>
    <property type="match status" value="1"/>
</dbReference>
<feature type="coiled-coil region" evidence="10">
    <location>
        <begin position="490"/>
        <end position="517"/>
    </location>
</feature>
<dbReference type="GO" id="GO:0004674">
    <property type="term" value="F:protein serine/threonine kinase activity"/>
    <property type="evidence" value="ECO:0007669"/>
    <property type="project" value="UniProtKB-KW"/>
</dbReference>
<evidence type="ECO:0000256" key="4">
    <source>
        <dbReference type="ARBA" id="ARBA00022741"/>
    </source>
</evidence>
<dbReference type="Proteomes" id="UP000824469">
    <property type="component" value="Unassembled WGS sequence"/>
</dbReference>
<evidence type="ECO:0000313" key="14">
    <source>
        <dbReference type="Proteomes" id="UP000824469"/>
    </source>
</evidence>
<dbReference type="AlphaFoldDB" id="A0AA38FTM2"/>
<keyword evidence="3" id="KW-0808">Transferase</keyword>
<evidence type="ECO:0000256" key="1">
    <source>
        <dbReference type="ARBA" id="ARBA00012513"/>
    </source>
</evidence>